<dbReference type="RefSeq" id="WP_146821397.1">
    <property type="nucleotide sequence ID" value="NZ_CP029077.1"/>
</dbReference>
<keyword evidence="2" id="KW-1185">Reference proteome</keyword>
<evidence type="ECO:0000313" key="2">
    <source>
        <dbReference type="Proteomes" id="UP000321934"/>
    </source>
</evidence>
<organism evidence="1 2">
    <name type="scientific">Candidatus Deianiraea vastatrix</name>
    <dbReference type="NCBI Taxonomy" id="2163644"/>
    <lineage>
        <taxon>Bacteria</taxon>
        <taxon>Pseudomonadati</taxon>
        <taxon>Pseudomonadota</taxon>
        <taxon>Alphaproteobacteria</taxon>
        <taxon>Rickettsiales</taxon>
        <taxon>Candidatus Deianiraeaceae</taxon>
        <taxon>Candidatus Deianiraea</taxon>
    </lineage>
</organism>
<gene>
    <name evidence="1" type="ORF">Deia_01129</name>
</gene>
<dbReference type="Proteomes" id="UP000321934">
    <property type="component" value="Chromosome"/>
</dbReference>
<evidence type="ECO:0000313" key="1">
    <source>
        <dbReference type="EMBL" id="QED23910.1"/>
    </source>
</evidence>
<reference evidence="1 2" key="1">
    <citation type="journal article" date="2019" name="ISME J.">
        <title>Deianiraea, an extracellular bacterium associated with the ciliate Paramecium, suggests an alternative scenario for the evolution of Rickettsiales.</title>
        <authorList>
            <person name="Castelli M."/>
            <person name="Sabaneyeva E."/>
            <person name="Lanzoni O."/>
            <person name="Lebedeva N."/>
            <person name="Floriano A.M."/>
            <person name="Gaiarsa S."/>
            <person name="Benken K."/>
            <person name="Modeo L."/>
            <person name="Bandi C."/>
            <person name="Potekhin A."/>
            <person name="Sassera D."/>
            <person name="Petroni G."/>
        </authorList>
    </citation>
    <scope>NUCLEOTIDE SEQUENCE [LARGE SCALE GENOMIC DNA]</scope>
    <source>
        <strain evidence="1">CyL4-1</strain>
    </source>
</reference>
<protein>
    <submittedName>
        <fullName evidence="1">Uncharacterized protein</fullName>
    </submittedName>
</protein>
<proteinExistence type="predicted"/>
<accession>A0A5B8XF69</accession>
<sequence>MSFFTKEEKAILNQQQRSWQLSLGGDARSVNQRELQRVKQKLARYKEIGVQKLTKTHIGKIVGARSLGVINRNRSDYRECVLVTRFFQQILRNISVLAIPRLHGVRLTLAERKLLMRIMLQKRYHIENLKRMHDRIQDHAFRIRTIDKTKDIEVRKLEKTLSLEKDCQAMVRIKNDDSKSEYKKHNEDIDVYESFYQDKYSEEYVNDQITRWKAVFKAKKDMFNI</sequence>
<dbReference type="AlphaFoldDB" id="A0A5B8XF69"/>
<name>A0A5B8XF69_9RICK</name>
<dbReference type="EMBL" id="CP029077">
    <property type="protein sequence ID" value="QED23910.1"/>
    <property type="molecule type" value="Genomic_DNA"/>
</dbReference>